<evidence type="ECO:0000256" key="1">
    <source>
        <dbReference type="ARBA" id="ARBA00004141"/>
    </source>
</evidence>
<keyword evidence="4 5" id="KW-0472">Membrane</keyword>
<keyword evidence="8" id="KW-1185">Reference proteome</keyword>
<reference evidence="7 8" key="1">
    <citation type="submission" date="2017-05" db="EMBL/GenBank/DDBJ databases">
        <title>Isolation of Rhodococcus sp. S2-17 biodegrading of BP-3.</title>
        <authorList>
            <person name="Lee Y."/>
            <person name="Kim K.H."/>
            <person name="Chun B.H."/>
            <person name="Jung H.S."/>
            <person name="Jeon C.O."/>
        </authorList>
    </citation>
    <scope>NUCLEOTIDE SEQUENCE [LARGE SCALE GENOMIC DNA]</scope>
    <source>
        <strain evidence="7 8">S2-17</strain>
    </source>
</reference>
<comment type="subcellular location">
    <subcellularLocation>
        <location evidence="1">Membrane</location>
        <topology evidence="1">Multi-pass membrane protein</topology>
    </subcellularLocation>
</comment>
<dbReference type="GO" id="GO:0016020">
    <property type="term" value="C:membrane"/>
    <property type="evidence" value="ECO:0007669"/>
    <property type="project" value="UniProtKB-SubCell"/>
</dbReference>
<dbReference type="Gene3D" id="1.20.1740.10">
    <property type="entry name" value="Amino acid/polyamine transporter I"/>
    <property type="match status" value="1"/>
</dbReference>
<feature type="transmembrane region" description="Helical" evidence="5">
    <location>
        <begin position="65"/>
        <end position="86"/>
    </location>
</feature>
<feature type="transmembrane region" description="Helical" evidence="5">
    <location>
        <begin position="179"/>
        <end position="198"/>
    </location>
</feature>
<evidence type="ECO:0000259" key="6">
    <source>
        <dbReference type="Pfam" id="PF00324"/>
    </source>
</evidence>
<dbReference type="RefSeq" id="WP_109327902.1">
    <property type="nucleotide sequence ID" value="NZ_CP021354.1"/>
</dbReference>
<evidence type="ECO:0000313" key="7">
    <source>
        <dbReference type="EMBL" id="AWK71544.1"/>
    </source>
</evidence>
<evidence type="ECO:0000256" key="2">
    <source>
        <dbReference type="ARBA" id="ARBA00022692"/>
    </source>
</evidence>
<feature type="transmembrane region" description="Helical" evidence="5">
    <location>
        <begin position="433"/>
        <end position="455"/>
    </location>
</feature>
<feature type="transmembrane region" description="Helical" evidence="5">
    <location>
        <begin position="345"/>
        <end position="365"/>
    </location>
</feature>
<dbReference type="GO" id="GO:0055085">
    <property type="term" value="P:transmembrane transport"/>
    <property type="evidence" value="ECO:0007669"/>
    <property type="project" value="InterPro"/>
</dbReference>
<feature type="transmembrane region" description="Helical" evidence="5">
    <location>
        <begin position="405"/>
        <end position="427"/>
    </location>
</feature>
<feature type="transmembrane region" description="Helical" evidence="5">
    <location>
        <begin position="218"/>
        <end position="239"/>
    </location>
</feature>
<organism evidence="7 8">
    <name type="scientific">Rhodococcus oxybenzonivorans</name>
    <dbReference type="NCBI Taxonomy" id="1990687"/>
    <lineage>
        <taxon>Bacteria</taxon>
        <taxon>Bacillati</taxon>
        <taxon>Actinomycetota</taxon>
        <taxon>Actinomycetes</taxon>
        <taxon>Mycobacteriales</taxon>
        <taxon>Nocardiaceae</taxon>
        <taxon>Rhodococcus</taxon>
    </lineage>
</organism>
<keyword evidence="3 5" id="KW-1133">Transmembrane helix</keyword>
<keyword evidence="2 5" id="KW-0812">Transmembrane</keyword>
<evidence type="ECO:0000256" key="4">
    <source>
        <dbReference type="ARBA" id="ARBA00023136"/>
    </source>
</evidence>
<feature type="transmembrane region" description="Helical" evidence="5">
    <location>
        <begin position="251"/>
        <end position="271"/>
    </location>
</feature>
<dbReference type="PANTHER" id="PTHR42770">
    <property type="entry name" value="AMINO ACID TRANSPORTER-RELATED"/>
    <property type="match status" value="1"/>
</dbReference>
<gene>
    <name evidence="7" type="ORF">CBI38_08000</name>
</gene>
<dbReference type="Proteomes" id="UP000245711">
    <property type="component" value="Chromosome"/>
</dbReference>
<evidence type="ECO:0000313" key="8">
    <source>
        <dbReference type="Proteomes" id="UP000245711"/>
    </source>
</evidence>
<accession>A0A2S2BSK9</accession>
<dbReference type="PIRSF" id="PIRSF006060">
    <property type="entry name" value="AA_transporter"/>
    <property type="match status" value="1"/>
</dbReference>
<dbReference type="Pfam" id="PF00324">
    <property type="entry name" value="AA_permease"/>
    <property type="match status" value="1"/>
</dbReference>
<evidence type="ECO:0000256" key="5">
    <source>
        <dbReference type="SAM" id="Phobius"/>
    </source>
</evidence>
<dbReference type="InterPro" id="IPR050367">
    <property type="entry name" value="APC_superfamily"/>
</dbReference>
<dbReference type="EMBL" id="CP021354">
    <property type="protein sequence ID" value="AWK71544.1"/>
    <property type="molecule type" value="Genomic_DNA"/>
</dbReference>
<dbReference type="PANTHER" id="PTHR42770:SF7">
    <property type="entry name" value="MEMBRANE PROTEIN"/>
    <property type="match status" value="1"/>
</dbReference>
<protein>
    <submittedName>
        <fullName evidence="7">Amino acid transporter</fullName>
    </submittedName>
</protein>
<proteinExistence type="predicted"/>
<evidence type="ECO:0000256" key="3">
    <source>
        <dbReference type="ARBA" id="ARBA00022989"/>
    </source>
</evidence>
<dbReference type="KEGG" id="roz:CBI38_08000"/>
<feature type="transmembrane region" description="Helical" evidence="5">
    <location>
        <begin position="377"/>
        <end position="398"/>
    </location>
</feature>
<feature type="transmembrane region" description="Helical" evidence="5">
    <location>
        <begin position="156"/>
        <end position="174"/>
    </location>
</feature>
<dbReference type="AlphaFoldDB" id="A0A2S2BSK9"/>
<feature type="domain" description="Amino acid permease/ SLC12A" evidence="6">
    <location>
        <begin position="65"/>
        <end position="422"/>
    </location>
</feature>
<sequence>MSALSDAIVRSFATGEPERQALSPLRALGRRQLSGLEVLAQSVATTAPAVSMVVLPVTMFTHQMLLSGVVTLVVATVVITLIAVCVSQFTRRMAAAGGIYSFVFQGLGTRAALTAGVAMLTKYLGSAVMTLYHGGQAVITTLGFLGLEMRGPADRVLIYAGIALVILGCLVRGVRFAALAILAIETCSLLFIIGLMVVTGAGGQHAVVPPQDSSHGLLTMALVAVFALAGFESATFFGPEAKRPLATVTRTVVLTPMICGALFIFAGWAAWSGRADTLVNAYLHGTSTGVAPAVVIALNLGLGTSWLASAMASSNAASRLVYSMGVESVVPRLFARVQRGYRTPYPALALIVCTVCVGAATFGIVGRSTAFGHVQLAARTAVIAAYVLVAVASVRFLLRIQEHTALTLCAGVAGSAAGGTVLTYLLFTTASHGLVMVPAVMLTLLLSGSAWQLFLQWHHPAGLMSIGVFDSAETEDVLPGAGVFVTDATGNLALTASARTHEMR</sequence>
<name>A0A2S2BSK9_9NOCA</name>
<feature type="transmembrane region" description="Helical" evidence="5">
    <location>
        <begin position="291"/>
        <end position="312"/>
    </location>
</feature>
<feature type="transmembrane region" description="Helical" evidence="5">
    <location>
        <begin position="38"/>
        <end position="59"/>
    </location>
</feature>
<dbReference type="InterPro" id="IPR004841">
    <property type="entry name" value="AA-permease/SLC12A_dom"/>
</dbReference>
<dbReference type="OrthoDB" id="3790922at2"/>